<keyword evidence="1" id="KW-0812">Transmembrane</keyword>
<organism evidence="2 3">
    <name type="scientific">Streptomyces chitinivorans</name>
    <dbReference type="NCBI Taxonomy" id="1257027"/>
    <lineage>
        <taxon>Bacteria</taxon>
        <taxon>Bacillati</taxon>
        <taxon>Actinomycetota</taxon>
        <taxon>Actinomycetes</taxon>
        <taxon>Kitasatosporales</taxon>
        <taxon>Streptomycetaceae</taxon>
        <taxon>Streptomyces</taxon>
    </lineage>
</organism>
<evidence type="ECO:0000256" key="1">
    <source>
        <dbReference type="SAM" id="Phobius"/>
    </source>
</evidence>
<dbReference type="EMBL" id="JBIHMK010000041">
    <property type="protein sequence ID" value="MFH0249089.1"/>
    <property type="molecule type" value="Genomic_DNA"/>
</dbReference>
<keyword evidence="3" id="KW-1185">Reference proteome</keyword>
<reference evidence="2 3" key="1">
    <citation type="submission" date="2024-10" db="EMBL/GenBank/DDBJ databases">
        <authorList>
            <person name="Cho J.-C."/>
        </authorList>
    </citation>
    <scope>NUCLEOTIDE SEQUENCE [LARGE SCALE GENOMIC DNA]</scope>
    <source>
        <strain evidence="2 3">KCTC29696</strain>
    </source>
</reference>
<feature type="transmembrane region" description="Helical" evidence="1">
    <location>
        <begin position="12"/>
        <end position="35"/>
    </location>
</feature>
<accession>A0ABW7HTB1</accession>
<evidence type="ECO:0000313" key="3">
    <source>
        <dbReference type="Proteomes" id="UP001607069"/>
    </source>
</evidence>
<dbReference type="Proteomes" id="UP001607069">
    <property type="component" value="Unassembled WGS sequence"/>
</dbReference>
<protein>
    <submittedName>
        <fullName evidence="2">Uncharacterized protein</fullName>
    </submittedName>
</protein>
<name>A0ABW7HTB1_9ACTN</name>
<feature type="transmembrane region" description="Helical" evidence="1">
    <location>
        <begin position="41"/>
        <end position="61"/>
    </location>
</feature>
<keyword evidence="1" id="KW-1133">Transmembrane helix</keyword>
<comment type="caution">
    <text evidence="2">The sequence shown here is derived from an EMBL/GenBank/DDBJ whole genome shotgun (WGS) entry which is preliminary data.</text>
</comment>
<proteinExistence type="predicted"/>
<sequence length="75" mass="7753">MSRERTAGGGLVLRWGALLVVPAEVALVVCLVAGVRVPWPVLAAAETAVAGLLAAEAVVLVRAWRAARRRGLGGR</sequence>
<gene>
    <name evidence="2" type="ORF">ACG5V6_12790</name>
</gene>
<evidence type="ECO:0000313" key="2">
    <source>
        <dbReference type="EMBL" id="MFH0249089.1"/>
    </source>
</evidence>
<keyword evidence="1" id="KW-0472">Membrane</keyword>
<feature type="non-terminal residue" evidence="2">
    <location>
        <position position="75"/>
    </location>
</feature>